<feature type="transmembrane region" description="Helical" evidence="1">
    <location>
        <begin position="86"/>
        <end position="105"/>
    </location>
</feature>
<comment type="caution">
    <text evidence="4">The sequence shown here is derived from an EMBL/GenBank/DDBJ whole genome shotgun (WGS) entry which is preliminary data.</text>
</comment>
<reference evidence="4" key="1">
    <citation type="submission" date="2022-07" db="EMBL/GenBank/DDBJ databases">
        <authorList>
            <person name="Li W.-J."/>
            <person name="Deng Q.-Q."/>
        </authorList>
    </citation>
    <scope>NUCLEOTIDE SEQUENCE</scope>
    <source>
        <strain evidence="4">SYSU M60031</strain>
    </source>
</reference>
<dbReference type="Proteomes" id="UP001156102">
    <property type="component" value="Unassembled WGS sequence"/>
</dbReference>
<feature type="domain" description="Glycosyl transferase family 1" evidence="2">
    <location>
        <begin position="172"/>
        <end position="333"/>
    </location>
</feature>
<protein>
    <submittedName>
        <fullName evidence="4">Glycosyltransferase</fullName>
        <ecNumber evidence="4">2.4.-.-</ecNumber>
    </submittedName>
</protein>
<dbReference type="EC" id="2.4.-.-" evidence="4"/>
<dbReference type="Pfam" id="PF00534">
    <property type="entry name" value="Glycos_transf_1"/>
    <property type="match status" value="1"/>
</dbReference>
<feature type="domain" description="Glycosyltransferase subfamily 4-like N-terminal" evidence="3">
    <location>
        <begin position="14"/>
        <end position="166"/>
    </location>
</feature>
<keyword evidence="4" id="KW-0808">Transferase</keyword>
<sequence length="364" mass="41142">MKKVVFVIGVLSDGGAERVISVLSKQLTKIGYKVDIVTIYGDKNDYLDDQSINIKPVVHKSKNKLFRTLGIISEVRNFIKSSKPDLVISFVAIVNIYTILSCLFLKTKLIISERNDPYQNPENKYIRTLRDVLYKLCDGFVFQTPDARDYFPKRIQDKSTVIPNPIVSDLPEWDIEKSEEVIISACRLAKQKNLPMMIDAFAKLKQEFPEYKLKIYGIGPLRGQLLSYINKLGLKDDILLPGFSKDIHQEMAKSNLFVISSNYEGISNSMLEALAIGMPVISTDSPIGGARMFIKSEENGMLIPVGDTEKLYQAMKMVISDRNFAISLSKEARGIRKKLLPEVVVSSWNEYITSVCEESHGRLK</sequence>
<name>A0AA41X345_9BACI</name>
<dbReference type="EMBL" id="JANCLT010000002">
    <property type="protein sequence ID" value="MCP8967837.1"/>
    <property type="molecule type" value="Genomic_DNA"/>
</dbReference>
<dbReference type="Gene3D" id="3.40.50.2000">
    <property type="entry name" value="Glycogen Phosphorylase B"/>
    <property type="match status" value="2"/>
</dbReference>
<keyword evidence="1" id="KW-1133">Transmembrane helix</keyword>
<dbReference type="GO" id="GO:0016757">
    <property type="term" value="F:glycosyltransferase activity"/>
    <property type="evidence" value="ECO:0007669"/>
    <property type="project" value="UniProtKB-KW"/>
</dbReference>
<keyword evidence="4" id="KW-0328">Glycosyltransferase</keyword>
<evidence type="ECO:0000313" key="4">
    <source>
        <dbReference type="EMBL" id="MCP8967837.1"/>
    </source>
</evidence>
<gene>
    <name evidence="4" type="ORF">NK662_04700</name>
</gene>
<dbReference type="Pfam" id="PF13439">
    <property type="entry name" value="Glyco_transf_4"/>
    <property type="match status" value="1"/>
</dbReference>
<keyword evidence="5" id="KW-1185">Reference proteome</keyword>
<evidence type="ECO:0000313" key="5">
    <source>
        <dbReference type="Proteomes" id="UP001156102"/>
    </source>
</evidence>
<dbReference type="PANTHER" id="PTHR12526">
    <property type="entry name" value="GLYCOSYLTRANSFERASE"/>
    <property type="match status" value="1"/>
</dbReference>
<accession>A0AA41X345</accession>
<proteinExistence type="predicted"/>
<dbReference type="InterPro" id="IPR028098">
    <property type="entry name" value="Glyco_trans_4-like_N"/>
</dbReference>
<dbReference type="InterPro" id="IPR001296">
    <property type="entry name" value="Glyco_trans_1"/>
</dbReference>
<evidence type="ECO:0000256" key="1">
    <source>
        <dbReference type="SAM" id="Phobius"/>
    </source>
</evidence>
<dbReference type="RefSeq" id="WP_254757751.1">
    <property type="nucleotide sequence ID" value="NZ_JANCLT010000002.1"/>
</dbReference>
<evidence type="ECO:0000259" key="3">
    <source>
        <dbReference type="Pfam" id="PF13439"/>
    </source>
</evidence>
<organism evidence="4 5">
    <name type="scientific">Ectobacillus ponti</name>
    <dbReference type="NCBI Taxonomy" id="2961894"/>
    <lineage>
        <taxon>Bacteria</taxon>
        <taxon>Bacillati</taxon>
        <taxon>Bacillota</taxon>
        <taxon>Bacilli</taxon>
        <taxon>Bacillales</taxon>
        <taxon>Bacillaceae</taxon>
        <taxon>Ectobacillus</taxon>
    </lineage>
</organism>
<keyword evidence="1" id="KW-0472">Membrane</keyword>
<keyword evidence="1" id="KW-0812">Transmembrane</keyword>
<dbReference type="SUPFAM" id="SSF53756">
    <property type="entry name" value="UDP-Glycosyltransferase/glycogen phosphorylase"/>
    <property type="match status" value="1"/>
</dbReference>
<evidence type="ECO:0000259" key="2">
    <source>
        <dbReference type="Pfam" id="PF00534"/>
    </source>
</evidence>
<dbReference type="AlphaFoldDB" id="A0AA41X345"/>